<dbReference type="Gene3D" id="3.40.309.10">
    <property type="entry name" value="Aldehyde Dehydrogenase, Chain A, domain 2"/>
    <property type="match status" value="1"/>
</dbReference>
<feature type="domain" description="Aldehyde dehydrogenase" evidence="8">
    <location>
        <begin position="36"/>
        <end position="503"/>
    </location>
</feature>
<dbReference type="Pfam" id="PF00171">
    <property type="entry name" value="Aldedh"/>
    <property type="match status" value="1"/>
</dbReference>
<keyword evidence="4" id="KW-0520">NAD</keyword>
<proteinExistence type="inferred from homology"/>
<dbReference type="InterPro" id="IPR029510">
    <property type="entry name" value="Ald_DH_CS_GLU"/>
</dbReference>
<dbReference type="PROSITE" id="PS00070">
    <property type="entry name" value="ALDEHYDE_DEHYDR_CYS"/>
    <property type="match status" value="1"/>
</dbReference>
<dbReference type="GO" id="GO:0004029">
    <property type="term" value="F:aldehyde dehydrogenase (NAD+) activity"/>
    <property type="evidence" value="ECO:0007669"/>
    <property type="project" value="UniProtKB-EC"/>
</dbReference>
<evidence type="ECO:0000313" key="9">
    <source>
        <dbReference type="EMBL" id="BAL56073.1"/>
    </source>
</evidence>
<dbReference type="InterPro" id="IPR016161">
    <property type="entry name" value="Ald_DH/histidinol_DH"/>
</dbReference>
<name>H5SIT7_9BACT</name>
<comment type="subunit">
    <text evidence="2">Homotetramer.</text>
</comment>
<dbReference type="PANTHER" id="PTHR43521:SF1">
    <property type="entry name" value="ALPHA-AMINOADIPIC SEMIALDEHYDE DEHYDROGENASE"/>
    <property type="match status" value="1"/>
</dbReference>
<dbReference type="InterPro" id="IPR016163">
    <property type="entry name" value="Ald_DH_C"/>
</dbReference>
<dbReference type="Gene3D" id="3.40.605.10">
    <property type="entry name" value="Aldehyde Dehydrogenase, Chain A, domain 1"/>
    <property type="match status" value="1"/>
</dbReference>
<keyword evidence="3 7" id="KW-0560">Oxidoreductase</keyword>
<dbReference type="InterPro" id="IPR044638">
    <property type="entry name" value="ALDH7A1-like"/>
</dbReference>
<dbReference type="SUPFAM" id="SSF53720">
    <property type="entry name" value="ALDH-like"/>
    <property type="match status" value="1"/>
</dbReference>
<gene>
    <name evidence="9" type="ORF">HGMM_F34F02C10</name>
</gene>
<evidence type="ECO:0000256" key="3">
    <source>
        <dbReference type="ARBA" id="ARBA00023002"/>
    </source>
</evidence>
<dbReference type="PROSITE" id="PS00687">
    <property type="entry name" value="ALDEHYDE_DEHYDR_GLU"/>
    <property type="match status" value="1"/>
</dbReference>
<evidence type="ECO:0000256" key="5">
    <source>
        <dbReference type="ARBA" id="ARBA00024226"/>
    </source>
</evidence>
<reference evidence="9" key="1">
    <citation type="journal article" date="2005" name="Environ. Microbiol.">
        <title>Genetic and functional properties of uncultivated thermophilic crenarchaeotes from a subsurface gold mine as revealed by analysis of genome fragments.</title>
        <authorList>
            <person name="Nunoura T."/>
            <person name="Hirayama H."/>
            <person name="Takami H."/>
            <person name="Oida H."/>
            <person name="Nishi S."/>
            <person name="Shimamura S."/>
            <person name="Suzuki Y."/>
            <person name="Inagaki F."/>
            <person name="Takai K."/>
            <person name="Nealson K.H."/>
            <person name="Horikoshi K."/>
        </authorList>
    </citation>
    <scope>NUCLEOTIDE SEQUENCE</scope>
</reference>
<evidence type="ECO:0000256" key="1">
    <source>
        <dbReference type="ARBA" id="ARBA00009986"/>
    </source>
</evidence>
<dbReference type="EMBL" id="AP011737">
    <property type="protein sequence ID" value="BAL56073.1"/>
    <property type="molecule type" value="Genomic_DNA"/>
</dbReference>
<dbReference type="InterPro" id="IPR016160">
    <property type="entry name" value="Ald_DH_CS_CYS"/>
</dbReference>
<dbReference type="AlphaFoldDB" id="H5SIT7"/>
<evidence type="ECO:0000256" key="6">
    <source>
        <dbReference type="PROSITE-ProRule" id="PRU10007"/>
    </source>
</evidence>
<reference evidence="9" key="2">
    <citation type="journal article" date="2012" name="PLoS ONE">
        <title>A Deeply Branching Thermophilic Bacterium with an Ancient Acetyl-CoA Pathway Dominates a Subsurface Ecosystem.</title>
        <authorList>
            <person name="Takami H."/>
            <person name="Noguchi H."/>
            <person name="Takaki Y."/>
            <person name="Uchiyama I."/>
            <person name="Toyoda A."/>
            <person name="Nishi S."/>
            <person name="Chee G.-J."/>
            <person name="Arai W."/>
            <person name="Nunoura T."/>
            <person name="Itoh T."/>
            <person name="Hattori M."/>
            <person name="Takai K."/>
        </authorList>
    </citation>
    <scope>NUCLEOTIDE SEQUENCE</scope>
</reference>
<dbReference type="CDD" id="cd07131">
    <property type="entry name" value="ALDH_AldH-CAJ73105"/>
    <property type="match status" value="1"/>
</dbReference>
<comment type="similarity">
    <text evidence="1 7">Belongs to the aldehyde dehydrogenase family.</text>
</comment>
<evidence type="ECO:0000256" key="7">
    <source>
        <dbReference type="RuleBase" id="RU003345"/>
    </source>
</evidence>
<dbReference type="InterPro" id="IPR015590">
    <property type="entry name" value="Aldehyde_DH_dom"/>
</dbReference>
<evidence type="ECO:0000256" key="4">
    <source>
        <dbReference type="ARBA" id="ARBA00023027"/>
    </source>
</evidence>
<evidence type="ECO:0000259" key="8">
    <source>
        <dbReference type="Pfam" id="PF00171"/>
    </source>
</evidence>
<dbReference type="FunFam" id="3.40.605.10:FF:000007">
    <property type="entry name" value="NAD/NADP-dependent betaine aldehyde dehydrogenase"/>
    <property type="match status" value="1"/>
</dbReference>
<dbReference type="FunFam" id="3.40.309.10:FF:000012">
    <property type="entry name" value="Betaine aldehyde dehydrogenase"/>
    <property type="match status" value="1"/>
</dbReference>
<dbReference type="EC" id="1.2.1.3" evidence="5"/>
<dbReference type="InterPro" id="IPR016162">
    <property type="entry name" value="Ald_DH_N"/>
</dbReference>
<protein>
    <recommendedName>
        <fullName evidence="5">aldehyde dehydrogenase (NAD(+))</fullName>
        <ecNumber evidence="5">1.2.1.3</ecNumber>
    </recommendedName>
</protein>
<sequence length="526" mass="57802">MAKAKTAITRSKVARKAPAIRTATAPRFFNYINGEWVPSVTGEYFENRNPADTRDLIGLFPKSNAEDVARAVAAAREAYEKWRLVPAPKRAEIMFRLGEILIRRKEAYAREMTREMGKILKESRGDVQEAIDICYFTAGEGRRLYGQTTPSELPNKFAMSVRMPVGVCAIITPWNFPMAIPAWKLMPAILCGNTVVMKPATDTPLSVYNLVKACEEAGVPPGVVNLVTGSGSSVGTPLMTHPDVRLVSFTGSTEVGRKVSEACAPSFKKCNLEMGGKNVIIVMDDANLDLAVDGAVWGGFGTSGQRCTASSRIVVHKKVYKKFLTQFVERARALRVGNGLDERTEMGPIINEAQVESILRYIEIGKTQDGAKLMCGGNRLTHGEYAHGYFIEPTVFADCHPDMVICQEEIFGPVVSVIPCNSLEDAIQIGNNVRYGLSSAIYTQDINKAFIAMREMYTGIFYVNAPTIGAETHLPFGGTKETGNGHREAGVQALELFTEWKAVYIDYSGRLQRAQIDTEELTRLAS</sequence>
<feature type="active site" evidence="6">
    <location>
        <position position="273"/>
    </location>
</feature>
<dbReference type="PANTHER" id="PTHR43521">
    <property type="entry name" value="ALPHA-AMINOADIPIC SEMIALDEHYDE DEHYDROGENASE"/>
    <property type="match status" value="1"/>
</dbReference>
<organism evidence="9">
    <name type="scientific">uncultured Acidobacteriota bacterium</name>
    <dbReference type="NCBI Taxonomy" id="171953"/>
    <lineage>
        <taxon>Bacteria</taxon>
        <taxon>Pseudomonadati</taxon>
        <taxon>Acidobacteriota</taxon>
        <taxon>environmental samples</taxon>
    </lineage>
</organism>
<accession>H5SIT7</accession>
<evidence type="ECO:0000256" key="2">
    <source>
        <dbReference type="ARBA" id="ARBA00011881"/>
    </source>
</evidence>